<accession>A0ACC3MAG1</accession>
<comment type="caution">
    <text evidence="1">The sequence shown here is derived from an EMBL/GenBank/DDBJ whole genome shotgun (WGS) entry which is preliminary data.</text>
</comment>
<reference evidence="1" key="1">
    <citation type="submission" date="2023-07" db="EMBL/GenBank/DDBJ databases">
        <title>Black Yeasts Isolated from many extreme environments.</title>
        <authorList>
            <person name="Coleine C."/>
            <person name="Stajich J.E."/>
            <person name="Selbmann L."/>
        </authorList>
    </citation>
    <scope>NUCLEOTIDE SEQUENCE</scope>
    <source>
        <strain evidence="1">CCFEE 5714</strain>
    </source>
</reference>
<organism evidence="1 2">
    <name type="scientific">Vermiconidia calcicola</name>
    <dbReference type="NCBI Taxonomy" id="1690605"/>
    <lineage>
        <taxon>Eukaryota</taxon>
        <taxon>Fungi</taxon>
        <taxon>Dikarya</taxon>
        <taxon>Ascomycota</taxon>
        <taxon>Pezizomycotina</taxon>
        <taxon>Dothideomycetes</taxon>
        <taxon>Dothideomycetidae</taxon>
        <taxon>Mycosphaerellales</taxon>
        <taxon>Extremaceae</taxon>
        <taxon>Vermiconidia</taxon>
    </lineage>
</organism>
<protein>
    <submittedName>
        <fullName evidence="1">Uncharacterized protein</fullName>
    </submittedName>
</protein>
<proteinExistence type="predicted"/>
<dbReference type="Proteomes" id="UP001281147">
    <property type="component" value="Unassembled WGS sequence"/>
</dbReference>
<keyword evidence="2" id="KW-1185">Reference proteome</keyword>
<name>A0ACC3MAG1_9PEZI</name>
<evidence type="ECO:0000313" key="2">
    <source>
        <dbReference type="Proteomes" id="UP001281147"/>
    </source>
</evidence>
<dbReference type="EMBL" id="JAUTXU010000442">
    <property type="protein sequence ID" value="KAK3680574.1"/>
    <property type="molecule type" value="Genomic_DNA"/>
</dbReference>
<gene>
    <name evidence="1" type="ORF">LTR37_021151</name>
</gene>
<evidence type="ECO:0000313" key="1">
    <source>
        <dbReference type="EMBL" id="KAK3680574.1"/>
    </source>
</evidence>
<sequence length="389" mass="43383">MATHLKFPPSDSVVRTRAVNAETYMSLYAQRFMEPEVQGYEIVNFTSICFLIEHPTLNQKVLFDCGARKDLENYSPATKAKLSAILKGIRVEADVNDILLDANIDLDSINSMIWSHWHWDHHGAPENFPSSVEVVVGPGFSKEFMPGYPTSPDAALLDANFEGRTVREIDFESSSLQIGQFRAYDFFGDGSFYLLDTPGHAIGHMCGLARTTPTTFVFLGGDICHFYGMVRPSPGVPLPDPVPSGHLDDGFPSPCPCSLFTDHHPRVESRSVEAKTTPFFEVTSAIPSSYHDYNIARNSVKAMQDFDASPDVLVCIAHDPTLLKVLPVLNDQPDEDLNDWKARGYKEKLLWGWLNDLPREGNPGRPTLVDGIWRDGKRVPDVEQLSPSR</sequence>